<dbReference type="AlphaFoldDB" id="A0A6B8VQW1"/>
<dbReference type="EMBL" id="CP046455">
    <property type="protein sequence ID" value="QGU07942.1"/>
    <property type="molecule type" value="Genomic_DNA"/>
</dbReference>
<accession>A0A6B8VQW1</accession>
<sequence precursor="true">MKLNRLLATATASSLLFLIGCSSEEDPTGAEGLDASSTAAAQQTFEPTPADPISTDDLSETLVDPGLNVEWTMYGASVAPMTGDVVIHVRMKNLNDVPVPPDVIEGPTLYVNNNGTRTEIDRVSDDTTEMSTGLDLPLGVGATTNLQYVFDTTTGMIWDAEFQIGNVTFEGDLFF</sequence>
<dbReference type="RefSeq" id="WP_156231375.1">
    <property type="nucleotide sequence ID" value="NZ_CP046455.1"/>
</dbReference>
<gene>
    <name evidence="1" type="ORF">COCCU_10115</name>
</gene>
<protein>
    <recommendedName>
        <fullName evidence="3">Telomeric repeat-binding factor 2</fullName>
    </recommendedName>
</protein>
<name>A0A6B8VQW1_9CORY</name>
<proteinExistence type="predicted"/>
<evidence type="ECO:0000313" key="2">
    <source>
        <dbReference type="Proteomes" id="UP000424462"/>
    </source>
</evidence>
<organism evidence="1 2">
    <name type="scientific">Corynebacterium occultum</name>
    <dbReference type="NCBI Taxonomy" id="2675219"/>
    <lineage>
        <taxon>Bacteria</taxon>
        <taxon>Bacillati</taxon>
        <taxon>Actinomycetota</taxon>
        <taxon>Actinomycetes</taxon>
        <taxon>Mycobacteriales</taxon>
        <taxon>Corynebacteriaceae</taxon>
        <taxon>Corynebacterium</taxon>
    </lineage>
</organism>
<keyword evidence="2" id="KW-1185">Reference proteome</keyword>
<dbReference type="Proteomes" id="UP000424462">
    <property type="component" value="Chromosome"/>
</dbReference>
<dbReference type="KEGG" id="cok:COCCU_10115"/>
<evidence type="ECO:0008006" key="3">
    <source>
        <dbReference type="Google" id="ProtNLM"/>
    </source>
</evidence>
<dbReference type="PROSITE" id="PS51257">
    <property type="entry name" value="PROKAR_LIPOPROTEIN"/>
    <property type="match status" value="1"/>
</dbReference>
<evidence type="ECO:0000313" key="1">
    <source>
        <dbReference type="EMBL" id="QGU07942.1"/>
    </source>
</evidence>
<reference evidence="1 2" key="1">
    <citation type="submission" date="2019-11" db="EMBL/GenBank/DDBJ databases">
        <title>Complete genome sequence of Corynebacterium kalinowskii 1959, a novel Corynebacterium species isolated from soil of a small paddock in Vilsendorf, Germany.</title>
        <authorList>
            <person name="Schaffert L."/>
            <person name="Ruwe M."/>
            <person name="Milse J."/>
            <person name="Hanuschka K."/>
            <person name="Ortseifen V."/>
            <person name="Droste J."/>
            <person name="Brandt D."/>
            <person name="Schlueter L."/>
            <person name="Kutter Y."/>
            <person name="Vinke S."/>
            <person name="Viehoefer P."/>
            <person name="Jacob L."/>
            <person name="Luebke N.-C."/>
            <person name="Schulte-Berndt E."/>
            <person name="Hain C."/>
            <person name="Linder M."/>
            <person name="Schmidt P."/>
            <person name="Wollenschlaeger L."/>
            <person name="Luttermann T."/>
            <person name="Thieme E."/>
            <person name="Hassa J."/>
            <person name="Haak M."/>
            <person name="Wittchen M."/>
            <person name="Mentz A."/>
            <person name="Persicke M."/>
            <person name="Busche T."/>
            <person name="Ruckert C."/>
        </authorList>
    </citation>
    <scope>NUCLEOTIDE SEQUENCE [LARGE SCALE GENOMIC DNA]</scope>
    <source>
        <strain evidence="1 2">2039</strain>
    </source>
</reference>